<dbReference type="PANTHER" id="PTHR11908:SF132">
    <property type="entry name" value="ALDEHYDE OXIDASE 1-RELATED"/>
    <property type="match status" value="1"/>
</dbReference>
<protein>
    <submittedName>
        <fullName evidence="4">Xanthine dehydrogenase family protein molybdopterin-binding subunit</fullName>
    </submittedName>
</protein>
<reference evidence="5" key="1">
    <citation type="journal article" date="2019" name="Int. J. Syst. Evol. Microbiol.">
        <title>The Global Catalogue of Microorganisms (GCM) 10K type strain sequencing project: providing services to taxonomists for standard genome sequencing and annotation.</title>
        <authorList>
            <consortium name="The Broad Institute Genomics Platform"/>
            <consortium name="The Broad Institute Genome Sequencing Center for Infectious Disease"/>
            <person name="Wu L."/>
            <person name="Ma J."/>
        </authorList>
    </citation>
    <scope>NUCLEOTIDE SEQUENCE [LARGE SCALE GENOMIC DNA]</scope>
    <source>
        <strain evidence="5">KCTC 62192</strain>
    </source>
</reference>
<sequence>MSESFTHIGRPLPRKEDRRLLTGRGRYLDDIVVAGALHVCFVRSPHAHARIVSIDTEAARALPGVTGVYTGRDLAEWTTNLRLAPPIEGLQPVEMTTLPVDTVRFHGDLVACVVAEDRYVAEDAAELVEVEYDVLPAVADTASALAEGAPLVDDDLSSNLVSQQSFSAGDVARRRQEAHRVVEARFNLHRHTHVPLETRGCLADWDAGREHLTMQIGNQVPHPLRSQLAARLRLAESQVTVISPDVGGGFGQKIALYREELTVAALSRHLCRPVRWREDRMENLTAASHAREYHCATRASVDADGRILGLELDLTEDFGAYCFYPANYMARVVAMILTGPYRIADYAFEVKVALTNKCGNGPMRAPMAITSWVMDGTIEAVARELGLDPLDVRRVNALTQADLPHTMPTGEVLADITPLETLEGAAAAMDVADFRARQEEARAKGRYLGLGISTVVESTTYGSGFYKAAGIPGSGHEAAWVRIEPSGAVNASVGLMGTGQGYESPLSQAVADGLGVTPEDVRLHMGHTDIAPYGMGSRGGRGATAGGGTLYLCARKAQEKVLAIAAGMLNLNDPQGLRLRNGRVERQLEGVWQATGLTLPDVARRAYLDPTALPEGMTPGLDVSLAYDPPPMTYSNATHACEVEVDVATGRVRIDRYVVAEDCGTVLNPVVVRGQQQGAVAMGLSGALLEQVVYDETGQNLTATLADYMVATACELPNLEIVAMNTPNRTTPAGIKGMSEGGVMGAIGVIASAVSDALSPFGVVVEQMPISPQSLRAALRGKTPNTK</sequence>
<dbReference type="InterPro" id="IPR000674">
    <property type="entry name" value="Ald_Oxase/Xan_DH_a/b"/>
</dbReference>
<evidence type="ECO:0000313" key="5">
    <source>
        <dbReference type="Proteomes" id="UP001595443"/>
    </source>
</evidence>
<evidence type="ECO:0000256" key="2">
    <source>
        <dbReference type="ARBA" id="ARBA00023002"/>
    </source>
</evidence>
<organism evidence="4 5">
    <name type="scientific">Acidimangrovimonas pyrenivorans</name>
    <dbReference type="NCBI Taxonomy" id="2030798"/>
    <lineage>
        <taxon>Bacteria</taxon>
        <taxon>Pseudomonadati</taxon>
        <taxon>Pseudomonadota</taxon>
        <taxon>Alphaproteobacteria</taxon>
        <taxon>Rhodobacterales</taxon>
        <taxon>Paracoccaceae</taxon>
        <taxon>Acidimangrovimonas</taxon>
    </lineage>
</organism>
<feature type="domain" description="Aldehyde oxidase/xanthine dehydrogenase a/b hammerhead" evidence="3">
    <location>
        <begin position="22"/>
        <end position="136"/>
    </location>
</feature>
<dbReference type="PANTHER" id="PTHR11908">
    <property type="entry name" value="XANTHINE DEHYDROGENASE"/>
    <property type="match status" value="1"/>
</dbReference>
<dbReference type="Proteomes" id="UP001595443">
    <property type="component" value="Unassembled WGS sequence"/>
</dbReference>
<dbReference type="Pfam" id="PF02738">
    <property type="entry name" value="MoCoBD_1"/>
    <property type="match status" value="1"/>
</dbReference>
<keyword evidence="5" id="KW-1185">Reference proteome</keyword>
<gene>
    <name evidence="4" type="ORF">ACFOES_14095</name>
</gene>
<dbReference type="Gene3D" id="3.30.365.10">
    <property type="entry name" value="Aldehyde oxidase/xanthine dehydrogenase, molybdopterin binding domain"/>
    <property type="match status" value="4"/>
</dbReference>
<dbReference type="SUPFAM" id="SSF54665">
    <property type="entry name" value="CO dehydrogenase molybdoprotein N-domain-like"/>
    <property type="match status" value="1"/>
</dbReference>
<dbReference type="Pfam" id="PF20256">
    <property type="entry name" value="MoCoBD_2"/>
    <property type="match status" value="1"/>
</dbReference>
<dbReference type="InterPro" id="IPR046867">
    <property type="entry name" value="AldOxase/xan_DH_MoCoBD2"/>
</dbReference>
<dbReference type="Gene3D" id="3.90.1170.50">
    <property type="entry name" value="Aldehyde oxidase/xanthine dehydrogenase, a/b hammerhead"/>
    <property type="match status" value="1"/>
</dbReference>
<evidence type="ECO:0000256" key="1">
    <source>
        <dbReference type="ARBA" id="ARBA00022505"/>
    </source>
</evidence>
<dbReference type="InterPro" id="IPR016208">
    <property type="entry name" value="Ald_Oxase/xanthine_DH-like"/>
</dbReference>
<evidence type="ECO:0000313" key="4">
    <source>
        <dbReference type="EMBL" id="MFC2969232.1"/>
    </source>
</evidence>
<dbReference type="InterPro" id="IPR037165">
    <property type="entry name" value="AldOxase/xan_DH_Mopterin-bd_sf"/>
</dbReference>
<accession>A0ABV7AJQ9</accession>
<dbReference type="InterPro" id="IPR008274">
    <property type="entry name" value="AldOxase/xan_DH_MoCoBD1"/>
</dbReference>
<name>A0ABV7AJQ9_9RHOB</name>
<proteinExistence type="predicted"/>
<evidence type="ECO:0000259" key="3">
    <source>
        <dbReference type="SMART" id="SM01008"/>
    </source>
</evidence>
<dbReference type="SUPFAM" id="SSF56003">
    <property type="entry name" value="Molybdenum cofactor-binding domain"/>
    <property type="match status" value="1"/>
</dbReference>
<dbReference type="SMART" id="SM01008">
    <property type="entry name" value="Ald_Xan_dh_C"/>
    <property type="match status" value="1"/>
</dbReference>
<comment type="caution">
    <text evidence="4">The sequence shown here is derived from an EMBL/GenBank/DDBJ whole genome shotgun (WGS) entry which is preliminary data.</text>
</comment>
<keyword evidence="1" id="KW-0500">Molybdenum</keyword>
<dbReference type="InterPro" id="IPR036856">
    <property type="entry name" value="Ald_Oxase/Xan_DH_a/b_sf"/>
</dbReference>
<dbReference type="Pfam" id="PF01315">
    <property type="entry name" value="Ald_Xan_dh_C"/>
    <property type="match status" value="1"/>
</dbReference>
<dbReference type="RefSeq" id="WP_377833942.1">
    <property type="nucleotide sequence ID" value="NZ_JBHRSK010000011.1"/>
</dbReference>
<dbReference type="EMBL" id="JBHRSK010000011">
    <property type="protein sequence ID" value="MFC2969232.1"/>
    <property type="molecule type" value="Genomic_DNA"/>
</dbReference>
<keyword evidence="2" id="KW-0560">Oxidoreductase</keyword>